<dbReference type="AlphaFoldDB" id="A0A0R3VZJ0"/>
<sequence>MESVPYQYSYGQKEHRNPDQKRSHGSQFKRQTSSFSIPSGGRAQAFYYEKNLTATPDATDKGHDFSRKSQTPQMRQGDNLRVLLPKGRSTKQASSRKSCTHPEAVQSHLNDELQVA</sequence>
<evidence type="ECO:0000313" key="2">
    <source>
        <dbReference type="EMBL" id="VDK26313.1"/>
    </source>
</evidence>
<reference evidence="4" key="1">
    <citation type="submission" date="2017-02" db="UniProtKB">
        <authorList>
            <consortium name="WormBaseParasite"/>
        </authorList>
    </citation>
    <scope>IDENTIFICATION</scope>
</reference>
<feature type="compositionally biased region" description="Basic and acidic residues" evidence="1">
    <location>
        <begin position="58"/>
        <end position="67"/>
    </location>
</feature>
<dbReference type="EMBL" id="UYRS01003354">
    <property type="protein sequence ID" value="VDK26313.1"/>
    <property type="molecule type" value="Genomic_DNA"/>
</dbReference>
<feature type="compositionally biased region" description="Basic and acidic residues" evidence="1">
    <location>
        <begin position="12"/>
        <end position="22"/>
    </location>
</feature>
<protein>
    <submittedName>
        <fullName evidence="4">Ovule protein</fullName>
    </submittedName>
</protein>
<evidence type="ECO:0000256" key="1">
    <source>
        <dbReference type="SAM" id="MobiDB-lite"/>
    </source>
</evidence>
<dbReference type="WBParaSite" id="TASK_0000283401-mRNA-1">
    <property type="protein sequence ID" value="TASK_0000283401-mRNA-1"/>
    <property type="gene ID" value="TASK_0000283401"/>
</dbReference>
<keyword evidence="3" id="KW-1185">Reference proteome</keyword>
<dbReference type="Proteomes" id="UP000282613">
    <property type="component" value="Unassembled WGS sequence"/>
</dbReference>
<proteinExistence type="predicted"/>
<evidence type="ECO:0000313" key="4">
    <source>
        <dbReference type="WBParaSite" id="TASK_0000283401-mRNA-1"/>
    </source>
</evidence>
<evidence type="ECO:0000313" key="3">
    <source>
        <dbReference type="Proteomes" id="UP000282613"/>
    </source>
</evidence>
<gene>
    <name evidence="2" type="ORF">TASK_LOCUS2835</name>
</gene>
<reference evidence="2 3" key="2">
    <citation type="submission" date="2018-11" db="EMBL/GenBank/DDBJ databases">
        <authorList>
            <consortium name="Pathogen Informatics"/>
        </authorList>
    </citation>
    <scope>NUCLEOTIDE SEQUENCE [LARGE SCALE GENOMIC DNA]</scope>
</reference>
<feature type="region of interest" description="Disordered" evidence="1">
    <location>
        <begin position="1"/>
        <end position="41"/>
    </location>
</feature>
<feature type="compositionally biased region" description="Polar residues" evidence="1">
    <location>
        <begin position="25"/>
        <end position="37"/>
    </location>
</feature>
<feature type="region of interest" description="Disordered" evidence="1">
    <location>
        <begin position="53"/>
        <end position="116"/>
    </location>
</feature>
<name>A0A0R3VZJ0_TAEAS</name>
<organism evidence="4">
    <name type="scientific">Taenia asiatica</name>
    <name type="common">Asian tapeworm</name>
    <dbReference type="NCBI Taxonomy" id="60517"/>
    <lineage>
        <taxon>Eukaryota</taxon>
        <taxon>Metazoa</taxon>
        <taxon>Spiralia</taxon>
        <taxon>Lophotrochozoa</taxon>
        <taxon>Platyhelminthes</taxon>
        <taxon>Cestoda</taxon>
        <taxon>Eucestoda</taxon>
        <taxon>Cyclophyllidea</taxon>
        <taxon>Taeniidae</taxon>
        <taxon>Taenia</taxon>
    </lineage>
</organism>
<accession>A0A0R3VZJ0</accession>